<dbReference type="Proteomes" id="UP000823786">
    <property type="component" value="Unassembled WGS sequence"/>
</dbReference>
<dbReference type="RefSeq" id="WP_209852393.1">
    <property type="nucleotide sequence ID" value="NZ_JAGGJV010000004.1"/>
</dbReference>
<evidence type="ECO:0000313" key="2">
    <source>
        <dbReference type="EMBL" id="MBP1858882.1"/>
    </source>
</evidence>
<keyword evidence="3" id="KW-1185">Reference proteome</keyword>
<organism evidence="2 3">
    <name type="scientific">Rhizobium herbae</name>
    <dbReference type="NCBI Taxonomy" id="508661"/>
    <lineage>
        <taxon>Bacteria</taxon>
        <taxon>Pseudomonadati</taxon>
        <taxon>Pseudomonadota</taxon>
        <taxon>Alphaproteobacteria</taxon>
        <taxon>Hyphomicrobiales</taxon>
        <taxon>Rhizobiaceae</taxon>
        <taxon>Rhizobium/Agrobacterium group</taxon>
        <taxon>Rhizobium</taxon>
    </lineage>
</organism>
<evidence type="ECO:0008006" key="4">
    <source>
        <dbReference type="Google" id="ProtNLM"/>
    </source>
</evidence>
<dbReference type="EMBL" id="JAGGJV010000004">
    <property type="protein sequence ID" value="MBP1858882.1"/>
    <property type="molecule type" value="Genomic_DNA"/>
</dbReference>
<reference evidence="2 3" key="1">
    <citation type="submission" date="2021-03" db="EMBL/GenBank/DDBJ databases">
        <title>Genomic Encyclopedia of Type Strains, Phase IV (KMG-IV): sequencing the most valuable type-strain genomes for metagenomic binning, comparative biology and taxonomic classification.</title>
        <authorList>
            <person name="Goeker M."/>
        </authorList>
    </citation>
    <scope>NUCLEOTIDE SEQUENCE [LARGE SCALE GENOMIC DNA]</scope>
    <source>
        <strain evidence="2 3">DSM 26427</strain>
    </source>
</reference>
<feature type="region of interest" description="Disordered" evidence="1">
    <location>
        <begin position="29"/>
        <end position="53"/>
    </location>
</feature>
<sequence>MLIARIVLAVLFGLVFFARITSDAGASADGYYRTEAPDEEDAEGADGDEDIRS</sequence>
<gene>
    <name evidence="2" type="ORF">J2Z75_002394</name>
</gene>
<comment type="caution">
    <text evidence="2">The sequence shown here is derived from an EMBL/GenBank/DDBJ whole genome shotgun (WGS) entry which is preliminary data.</text>
</comment>
<name>A0ABS4ELQ6_9HYPH</name>
<protein>
    <recommendedName>
        <fullName evidence="4">Secreted protein</fullName>
    </recommendedName>
</protein>
<proteinExistence type="predicted"/>
<feature type="compositionally biased region" description="Acidic residues" evidence="1">
    <location>
        <begin position="37"/>
        <end position="53"/>
    </location>
</feature>
<evidence type="ECO:0000256" key="1">
    <source>
        <dbReference type="SAM" id="MobiDB-lite"/>
    </source>
</evidence>
<accession>A0ABS4ELQ6</accession>
<evidence type="ECO:0000313" key="3">
    <source>
        <dbReference type="Proteomes" id="UP000823786"/>
    </source>
</evidence>